<dbReference type="Proteomes" id="UP000193435">
    <property type="component" value="Unassembled WGS sequence"/>
</dbReference>
<name>A0A1X7NEX5_9LACT</name>
<evidence type="ECO:0000313" key="10">
    <source>
        <dbReference type="Proteomes" id="UP000193435"/>
    </source>
</evidence>
<evidence type="ECO:0000256" key="6">
    <source>
        <dbReference type="PIRSR" id="PIRSR028757-1"/>
    </source>
</evidence>
<protein>
    <submittedName>
        <fullName evidence="9">Muramoyltetrapeptide carboxypeptidase LdcA (Peptidoglycan recycling)</fullName>
    </submittedName>
</protein>
<gene>
    <name evidence="9" type="ORF">SAMN04488700_1863</name>
</gene>
<evidence type="ECO:0000256" key="5">
    <source>
        <dbReference type="ARBA" id="ARBA00022825"/>
    </source>
</evidence>
<dbReference type="InterPro" id="IPR003507">
    <property type="entry name" value="S66_fam"/>
</dbReference>
<evidence type="ECO:0000259" key="7">
    <source>
        <dbReference type="Pfam" id="PF02016"/>
    </source>
</evidence>
<dbReference type="Gene3D" id="3.40.50.10740">
    <property type="entry name" value="Class I glutamine amidotransferase-like"/>
    <property type="match status" value="1"/>
</dbReference>
<dbReference type="PIRSF" id="PIRSF028757">
    <property type="entry name" value="LD-carboxypeptidase"/>
    <property type="match status" value="1"/>
</dbReference>
<dbReference type="InterPro" id="IPR040449">
    <property type="entry name" value="Peptidase_S66_N"/>
</dbReference>
<evidence type="ECO:0000256" key="1">
    <source>
        <dbReference type="ARBA" id="ARBA00010233"/>
    </source>
</evidence>
<evidence type="ECO:0000256" key="3">
    <source>
        <dbReference type="ARBA" id="ARBA00022670"/>
    </source>
</evidence>
<feature type="domain" description="LD-carboxypeptidase N-terminal" evidence="7">
    <location>
        <begin position="8"/>
        <end position="125"/>
    </location>
</feature>
<feature type="active site" description="Charge relay system" evidence="6">
    <location>
        <position position="268"/>
    </location>
</feature>
<dbReference type="GO" id="GO:0004180">
    <property type="term" value="F:carboxypeptidase activity"/>
    <property type="evidence" value="ECO:0007669"/>
    <property type="project" value="UniProtKB-KW"/>
</dbReference>
<dbReference type="SUPFAM" id="SSF52317">
    <property type="entry name" value="Class I glutamine amidotransferase-like"/>
    <property type="match status" value="1"/>
</dbReference>
<dbReference type="AlphaFoldDB" id="A0A1X7NEX5"/>
<dbReference type="InterPro" id="IPR027461">
    <property type="entry name" value="Carboxypeptidase_A_C_sf"/>
</dbReference>
<keyword evidence="5" id="KW-0720">Serine protease</keyword>
<feature type="active site" description="Charge relay system" evidence="6">
    <location>
        <position position="200"/>
    </location>
</feature>
<dbReference type="GO" id="GO:0006508">
    <property type="term" value="P:proteolysis"/>
    <property type="evidence" value="ECO:0007669"/>
    <property type="project" value="UniProtKB-KW"/>
</dbReference>
<dbReference type="Pfam" id="PF17676">
    <property type="entry name" value="Peptidase_S66C"/>
    <property type="match status" value="1"/>
</dbReference>
<evidence type="ECO:0000256" key="4">
    <source>
        <dbReference type="ARBA" id="ARBA00022801"/>
    </source>
</evidence>
<reference evidence="9 10" key="1">
    <citation type="submission" date="2017-04" db="EMBL/GenBank/DDBJ databases">
        <authorList>
            <person name="Afonso C.L."/>
            <person name="Miller P.J."/>
            <person name="Scott M.A."/>
            <person name="Spackman E."/>
            <person name="Goraichik I."/>
            <person name="Dimitrov K.M."/>
            <person name="Suarez D.L."/>
            <person name="Swayne D.E."/>
        </authorList>
    </citation>
    <scope>NUCLEOTIDE SEQUENCE [LARGE SCALE GENOMIC DNA]</scope>
    <source>
        <strain evidence="9 10">LMG26642</strain>
    </source>
</reference>
<dbReference type="STRING" id="1073423.SAMN04488700_1863"/>
<keyword evidence="10" id="KW-1185">Reference proteome</keyword>
<evidence type="ECO:0000256" key="2">
    <source>
        <dbReference type="ARBA" id="ARBA00022645"/>
    </source>
</evidence>
<dbReference type="PANTHER" id="PTHR30237">
    <property type="entry name" value="MURAMOYLTETRAPEPTIDE CARBOXYPEPTIDASE"/>
    <property type="match status" value="1"/>
</dbReference>
<evidence type="ECO:0000313" key="9">
    <source>
        <dbReference type="EMBL" id="SMH36256.1"/>
    </source>
</evidence>
<dbReference type="InterPro" id="IPR029062">
    <property type="entry name" value="Class_I_gatase-like"/>
</dbReference>
<dbReference type="GO" id="GO:0008236">
    <property type="term" value="F:serine-type peptidase activity"/>
    <property type="evidence" value="ECO:0007669"/>
    <property type="project" value="UniProtKB-KW"/>
</dbReference>
<dbReference type="Gene3D" id="3.50.30.60">
    <property type="entry name" value="LD-carboxypeptidase A C-terminal domain-like"/>
    <property type="match status" value="1"/>
</dbReference>
<dbReference type="PANTHER" id="PTHR30237:SF2">
    <property type="entry name" value="MUREIN TETRAPEPTIDE CARBOXYPEPTIDASE"/>
    <property type="match status" value="1"/>
</dbReference>
<evidence type="ECO:0000259" key="8">
    <source>
        <dbReference type="Pfam" id="PF17676"/>
    </source>
</evidence>
<keyword evidence="4" id="KW-0378">Hydrolase</keyword>
<keyword evidence="3" id="KW-0645">Protease</keyword>
<dbReference type="EMBL" id="FXBJ01000002">
    <property type="protein sequence ID" value="SMH36256.1"/>
    <property type="molecule type" value="Genomic_DNA"/>
</dbReference>
<accession>A0A1X7NEX5</accession>
<comment type="similarity">
    <text evidence="1">Belongs to the peptidase S66 family.</text>
</comment>
<dbReference type="SUPFAM" id="SSF141986">
    <property type="entry name" value="LD-carboxypeptidase A C-terminal domain-like"/>
    <property type="match status" value="1"/>
</dbReference>
<feature type="active site" description="Nucleophile" evidence="6">
    <location>
        <position position="109"/>
    </location>
</feature>
<feature type="domain" description="LD-carboxypeptidase C-terminal" evidence="8">
    <location>
        <begin position="171"/>
        <end position="282"/>
    </location>
</feature>
<dbReference type="InterPro" id="IPR027478">
    <property type="entry name" value="LdcA_N"/>
</dbReference>
<dbReference type="Pfam" id="PF02016">
    <property type="entry name" value="Peptidase_S66"/>
    <property type="match status" value="1"/>
</dbReference>
<proteinExistence type="inferred from homology"/>
<organism evidence="9 10">
    <name type="scientific">Carnobacterium iners</name>
    <dbReference type="NCBI Taxonomy" id="1073423"/>
    <lineage>
        <taxon>Bacteria</taxon>
        <taxon>Bacillati</taxon>
        <taxon>Bacillota</taxon>
        <taxon>Bacilli</taxon>
        <taxon>Lactobacillales</taxon>
        <taxon>Carnobacteriaceae</taxon>
        <taxon>Carnobacterium</taxon>
    </lineage>
</organism>
<dbReference type="RefSeq" id="WP_085559954.1">
    <property type="nucleotide sequence ID" value="NZ_FOAH01000003.1"/>
</dbReference>
<keyword evidence="2 9" id="KW-0121">Carboxypeptidase</keyword>
<dbReference type="InterPro" id="IPR040921">
    <property type="entry name" value="Peptidase_S66C"/>
</dbReference>
<dbReference type="OrthoDB" id="9807329at2"/>
<sequence length="284" mass="31989">MLNAEDKIGLICCSDGKKLEEKPQIEKLIQLLKNEFNLEAVLAPTIYQEGNTIFSGTPRKRAEALMSFYKDQSIKMIFDLSGGDSANSVLTFLDYEQIKASDKAFVGYSDLTVVLNAIFTQTNSIGYNYQLLNLLKNDLQKNLFKLFFMSYSASNPLAYKWLTEPKSIETIVIGGNIRCLLKLAGTPYWPILSDTTLLLEARGGKIEQISCYLDQLEQTGLFQSCTAVLLGQFTTIEKNKQETELITLIRYFAKKYDFSVIKTEQIGHSTNSIPFPIGKTIKFS</sequence>